<dbReference type="GO" id="GO:0005524">
    <property type="term" value="F:ATP binding"/>
    <property type="evidence" value="ECO:0007669"/>
    <property type="project" value="InterPro"/>
</dbReference>
<comment type="caution">
    <text evidence="4">The sequence shown here is derived from an EMBL/GenBank/DDBJ whole genome shotgun (WGS) entry which is preliminary data.</text>
</comment>
<feature type="transmembrane region" description="Helical" evidence="2">
    <location>
        <begin position="16"/>
        <end position="36"/>
    </location>
</feature>
<accession>A0A8H6YKH7</accession>
<dbReference type="SMART" id="SM00220">
    <property type="entry name" value="S_TKc"/>
    <property type="match status" value="1"/>
</dbReference>
<dbReference type="PROSITE" id="PS00109">
    <property type="entry name" value="PROTEIN_KINASE_TYR"/>
    <property type="match status" value="1"/>
</dbReference>
<dbReference type="Pfam" id="PF07714">
    <property type="entry name" value="PK_Tyr_Ser-Thr"/>
    <property type="match status" value="1"/>
</dbReference>
<dbReference type="EMBL" id="JACAZI010000004">
    <property type="protein sequence ID" value="KAF7362805.1"/>
    <property type="molecule type" value="Genomic_DNA"/>
</dbReference>
<evidence type="ECO:0000313" key="5">
    <source>
        <dbReference type="Proteomes" id="UP000620124"/>
    </source>
</evidence>
<reference evidence="4" key="1">
    <citation type="submission" date="2020-05" db="EMBL/GenBank/DDBJ databases">
        <title>Mycena genomes resolve the evolution of fungal bioluminescence.</title>
        <authorList>
            <person name="Tsai I.J."/>
        </authorList>
    </citation>
    <scope>NUCLEOTIDE SEQUENCE</scope>
    <source>
        <strain evidence="4">CCC161011</strain>
    </source>
</reference>
<dbReference type="InterPro" id="IPR050167">
    <property type="entry name" value="Ser_Thr_protein_kinase"/>
</dbReference>
<dbReference type="PANTHER" id="PTHR23257">
    <property type="entry name" value="SERINE-THREONINE PROTEIN KINASE"/>
    <property type="match status" value="1"/>
</dbReference>
<name>A0A8H6YKH7_9AGAR</name>
<keyword evidence="2" id="KW-0472">Membrane</keyword>
<feature type="region of interest" description="Disordered" evidence="1">
    <location>
        <begin position="921"/>
        <end position="949"/>
    </location>
</feature>
<feature type="transmembrane region" description="Helical" evidence="2">
    <location>
        <begin position="103"/>
        <end position="122"/>
    </location>
</feature>
<dbReference type="AlphaFoldDB" id="A0A8H6YKH7"/>
<keyword evidence="2" id="KW-0812">Transmembrane</keyword>
<evidence type="ECO:0000259" key="3">
    <source>
        <dbReference type="PROSITE" id="PS50011"/>
    </source>
</evidence>
<dbReference type="Gene3D" id="1.10.510.10">
    <property type="entry name" value="Transferase(Phosphotransferase) domain 1"/>
    <property type="match status" value="1"/>
</dbReference>
<dbReference type="PROSITE" id="PS50011">
    <property type="entry name" value="PROTEIN_KINASE_DOM"/>
    <property type="match status" value="1"/>
</dbReference>
<sequence length="949" mass="106921">MVYHWPHAWARSYSHAWELASFAIAALFVYADYWFLPKDWGLIILTGLLTFGRIDRCVLVLDVLIRQSFNPVMYTKSLRAHSIVGFITLLYAPLVVWDGSQPIYVLTILCITTHNFLCLLEFSYAHVLIYYRADVTLSTWLEAQLLCDLTARPTWRARISNFWSQLRGSVRWRREGLIALSDDDNLEAPSIPSTSTWRARISNFWSQPRGSFGWRRHGSIALSDDDDRLAAPSIPSTLLTQLQADILHWSRLPSTGKALWITADGHKLETYVDRVFQLLSVTDTARRVILVDASKAGSVFWPLLHGLGIGWPEFKQQLTAKVAGMGLFKPYYWTAYSGSYWGPVRFFTEMDYLKTFIGDPLDGIRNKNGMDSSTDPESQQHAETSDVSIVIHGIRDSAQAQELCRMIEYLTGYRGMLSIVVITTPQPLREVARDKVYLLDYIYTLSVYETTVIYSGNPPALPAFNQNLFRLVLDGIFRSAGEVSERLWAELLIRAGSPGCEIWENMALSTLTIFHLLHNAAEHRKKFLEFLSNLPVILQTQINLGIKNDRVDIARMLQRLVENTSYKREILTVPKEEAISVLNLTYHILDRALPTSAELGDEQLFRRRARRLLDRLADFLKILPEELNVHGVVLFSDRPVNGGGFADIYHGQYTNSMGKKVEVALKVLRILHDQSADGRRILLEKFAQEALVWRYLKHPNILPFLGVDATTFPSPTMAMLSPWMTRGSVLNYMVENSPVSRYAISLINDVIQGLEYLHSQNVVHGDLCGRNILLNDRGACLTDFGLVAFIELDTSMKSVSSSGSTRWMAPELLLSNAERPFRRTPASDIWAFGCIWTEGQSPFVDMTDGGLVVALSKGDPNVAPYKTKPCDKSGVPMPERLWELVQQCFKFGPAERPAVEIIADSLSDMKVANSWGAHFSHELAPGGSRTGKPTQPQTSGSMASTGLTR</sequence>
<dbReference type="InterPro" id="IPR008266">
    <property type="entry name" value="Tyr_kinase_AS"/>
</dbReference>
<dbReference type="SUPFAM" id="SSF56112">
    <property type="entry name" value="Protein kinase-like (PK-like)"/>
    <property type="match status" value="1"/>
</dbReference>
<protein>
    <recommendedName>
        <fullName evidence="3">Protein kinase domain-containing protein</fullName>
    </recommendedName>
</protein>
<dbReference type="Proteomes" id="UP000620124">
    <property type="component" value="Unassembled WGS sequence"/>
</dbReference>
<feature type="transmembrane region" description="Helical" evidence="2">
    <location>
        <begin position="77"/>
        <end position="97"/>
    </location>
</feature>
<evidence type="ECO:0000256" key="1">
    <source>
        <dbReference type="SAM" id="MobiDB-lite"/>
    </source>
</evidence>
<dbReference type="InterPro" id="IPR000719">
    <property type="entry name" value="Prot_kinase_dom"/>
</dbReference>
<feature type="domain" description="Protein kinase" evidence="3">
    <location>
        <begin position="634"/>
        <end position="924"/>
    </location>
</feature>
<keyword evidence="2" id="KW-1133">Transmembrane helix</keyword>
<dbReference type="InterPro" id="IPR011009">
    <property type="entry name" value="Kinase-like_dom_sf"/>
</dbReference>
<keyword evidence="5" id="KW-1185">Reference proteome</keyword>
<organism evidence="4 5">
    <name type="scientific">Mycena venus</name>
    <dbReference type="NCBI Taxonomy" id="2733690"/>
    <lineage>
        <taxon>Eukaryota</taxon>
        <taxon>Fungi</taxon>
        <taxon>Dikarya</taxon>
        <taxon>Basidiomycota</taxon>
        <taxon>Agaricomycotina</taxon>
        <taxon>Agaricomycetes</taxon>
        <taxon>Agaricomycetidae</taxon>
        <taxon>Agaricales</taxon>
        <taxon>Marasmiineae</taxon>
        <taxon>Mycenaceae</taxon>
        <taxon>Mycena</taxon>
    </lineage>
</organism>
<feature type="compositionally biased region" description="Polar residues" evidence="1">
    <location>
        <begin position="931"/>
        <end position="949"/>
    </location>
</feature>
<proteinExistence type="predicted"/>
<evidence type="ECO:0000313" key="4">
    <source>
        <dbReference type="EMBL" id="KAF7362805.1"/>
    </source>
</evidence>
<dbReference type="GO" id="GO:0004672">
    <property type="term" value="F:protein kinase activity"/>
    <property type="evidence" value="ECO:0007669"/>
    <property type="project" value="InterPro"/>
</dbReference>
<dbReference type="InterPro" id="IPR001245">
    <property type="entry name" value="Ser-Thr/Tyr_kinase_cat_dom"/>
</dbReference>
<gene>
    <name evidence="4" type="ORF">MVEN_00630300</name>
</gene>
<evidence type="ECO:0000256" key="2">
    <source>
        <dbReference type="SAM" id="Phobius"/>
    </source>
</evidence>
<dbReference type="OrthoDB" id="4062651at2759"/>